<dbReference type="Gramene" id="TRITD6Bv1G031930.4">
    <property type="protein sequence ID" value="TRITD6Bv1G031930.4"/>
    <property type="gene ID" value="TRITD6Bv1G031930"/>
</dbReference>
<dbReference type="EMBL" id="LT934122">
    <property type="protein sequence ID" value="VAI54450.1"/>
    <property type="molecule type" value="Genomic_DNA"/>
</dbReference>
<keyword evidence="3" id="KW-1185">Reference proteome</keyword>
<evidence type="ECO:0000313" key="2">
    <source>
        <dbReference type="EMBL" id="VAI54450.1"/>
    </source>
</evidence>
<accession>A0A9R0YH73</accession>
<gene>
    <name evidence="2" type="ORF">TRITD_6Bv1G031930</name>
</gene>
<protein>
    <submittedName>
        <fullName evidence="2">Uncharacterized protein</fullName>
    </submittedName>
</protein>
<dbReference type="GO" id="GO:0006974">
    <property type="term" value="P:DNA damage response"/>
    <property type="evidence" value="ECO:0007669"/>
    <property type="project" value="InterPro"/>
</dbReference>
<dbReference type="PANTHER" id="PTHR35761">
    <property type="entry name" value="ATR INTERACTING PROTEIN"/>
    <property type="match status" value="1"/>
</dbReference>
<evidence type="ECO:0000256" key="1">
    <source>
        <dbReference type="SAM" id="MobiDB-lite"/>
    </source>
</evidence>
<name>A0A9R0YH73_TRITD</name>
<feature type="compositionally biased region" description="Basic and acidic residues" evidence="1">
    <location>
        <begin position="32"/>
        <end position="48"/>
    </location>
</feature>
<dbReference type="AlphaFoldDB" id="A0A9R0YH73"/>
<organism evidence="2 3">
    <name type="scientific">Triticum turgidum subsp. durum</name>
    <name type="common">Durum wheat</name>
    <name type="synonym">Triticum durum</name>
    <dbReference type="NCBI Taxonomy" id="4567"/>
    <lineage>
        <taxon>Eukaryota</taxon>
        <taxon>Viridiplantae</taxon>
        <taxon>Streptophyta</taxon>
        <taxon>Embryophyta</taxon>
        <taxon>Tracheophyta</taxon>
        <taxon>Spermatophyta</taxon>
        <taxon>Magnoliopsida</taxon>
        <taxon>Liliopsida</taxon>
        <taxon>Poales</taxon>
        <taxon>Poaceae</taxon>
        <taxon>BOP clade</taxon>
        <taxon>Pooideae</taxon>
        <taxon>Triticodae</taxon>
        <taxon>Triticeae</taxon>
        <taxon>Triticinae</taxon>
        <taxon>Triticum</taxon>
    </lineage>
</organism>
<evidence type="ECO:0000313" key="3">
    <source>
        <dbReference type="Proteomes" id="UP000324705"/>
    </source>
</evidence>
<dbReference type="Proteomes" id="UP000324705">
    <property type="component" value="Chromosome 6B"/>
</dbReference>
<dbReference type="InterPro" id="IPR044952">
    <property type="entry name" value="SUV2"/>
</dbReference>
<reference evidence="2 3" key="1">
    <citation type="submission" date="2017-09" db="EMBL/GenBank/DDBJ databases">
        <authorList>
            <consortium name="International Durum Wheat Genome Sequencing Consortium (IDWGSC)"/>
            <person name="Milanesi L."/>
        </authorList>
    </citation>
    <scope>NUCLEOTIDE SEQUENCE [LARGE SCALE GENOMIC DNA]</scope>
    <source>
        <strain evidence="3">cv. Svevo</strain>
    </source>
</reference>
<dbReference type="PANTHER" id="PTHR35761:SF1">
    <property type="entry name" value="PROTEIN SENSITIVE TO UV 2"/>
    <property type="match status" value="1"/>
</dbReference>
<sequence>MDIDQPCHTPANEALHARGSCWTSTKRVSLEESGHPELERNKSKDIKTKGVQTDLPLNSGHLERKKVLMNNISSSLCAIWGRPANSMLGRSLISKILASCSEEMLTLFQSARLPDKCETSTEASSSMNNAVSEVYDIIVKMNSDTIPIRTLLEALLNLCVVGNEKK</sequence>
<feature type="region of interest" description="Disordered" evidence="1">
    <location>
        <begin position="32"/>
        <end position="52"/>
    </location>
</feature>
<proteinExistence type="predicted"/>